<comment type="caution">
    <text evidence="1">The sequence shown here is derived from an EMBL/GenBank/DDBJ whole genome shotgun (WGS) entry which is preliminary data.</text>
</comment>
<reference evidence="1" key="1">
    <citation type="submission" date="2021-01" db="EMBL/GenBank/DDBJ databases">
        <title>Genome sequence of strain Noviherbaspirillum sp. DKR-6.</title>
        <authorList>
            <person name="Chaudhary D.K."/>
        </authorList>
    </citation>
    <scope>NUCLEOTIDE SEQUENCE</scope>
    <source>
        <strain evidence="1">DKR-6</strain>
    </source>
</reference>
<dbReference type="RefSeq" id="WP_200592489.1">
    <property type="nucleotide sequence ID" value="NZ_JAEPBG010000005.1"/>
</dbReference>
<dbReference type="NCBIfam" id="TIGR03317">
    <property type="entry name" value="ygfZ_signature"/>
    <property type="match status" value="1"/>
</dbReference>
<name>A0A934W6Y6_9BURK</name>
<dbReference type="Proteomes" id="UP000622890">
    <property type="component" value="Unassembled WGS sequence"/>
</dbReference>
<evidence type="ECO:0000313" key="1">
    <source>
        <dbReference type="EMBL" id="MBK4735715.1"/>
    </source>
</evidence>
<dbReference type="Gene3D" id="2.40.30.160">
    <property type="match status" value="1"/>
</dbReference>
<protein>
    <submittedName>
        <fullName evidence="1">Folate-binding protein YgfZ</fullName>
    </submittedName>
</protein>
<dbReference type="InterPro" id="IPR045179">
    <property type="entry name" value="YgfZ/GcvT"/>
</dbReference>
<sequence>MNENQATWLSFLAEQGARLSESTTPEPIGFTDAAPINAGFIAPLTHLGLIAATGEDAASFLHNQLTNDIEHLGPGEARLAGYCTAKGRLLATMLTWKSGDTIYLQLPRELQPVVQTRLQMFILRAKAKLADLSDDFVALGLVGADAELLAPWFPVLPNAPYAKVDTDAGSLIRVADADGRPRFQWIAPLAVAKDAWPTLARRLPPAPPSAWRLTDIAAGMPTVVKATQEQFVPQMVNFEVVGGVNFRKGCYPGQEIVARSQYLGKLKRRMLPATIATVGVAPGMEVFAANEPDQPCGQIVNAETIDGATRCLVELKTAALESGGGLHLGAANGPLLDIGSLPYALIDPT</sequence>
<keyword evidence="2" id="KW-1185">Reference proteome</keyword>
<dbReference type="PANTHER" id="PTHR22602:SF0">
    <property type="entry name" value="TRANSFERASE CAF17, MITOCHONDRIAL-RELATED"/>
    <property type="match status" value="1"/>
</dbReference>
<organism evidence="1 2">
    <name type="scientific">Noviherbaspirillum pedocola</name>
    <dbReference type="NCBI Taxonomy" id="2801341"/>
    <lineage>
        <taxon>Bacteria</taxon>
        <taxon>Pseudomonadati</taxon>
        <taxon>Pseudomonadota</taxon>
        <taxon>Betaproteobacteria</taxon>
        <taxon>Burkholderiales</taxon>
        <taxon>Oxalobacteraceae</taxon>
        <taxon>Noviherbaspirillum</taxon>
    </lineage>
</organism>
<dbReference type="AlphaFoldDB" id="A0A934W6Y6"/>
<accession>A0A934W6Y6</accession>
<dbReference type="EMBL" id="JAEPBG010000005">
    <property type="protein sequence ID" value="MBK4735715.1"/>
    <property type="molecule type" value="Genomic_DNA"/>
</dbReference>
<proteinExistence type="predicted"/>
<dbReference type="GO" id="GO:0016226">
    <property type="term" value="P:iron-sulfur cluster assembly"/>
    <property type="evidence" value="ECO:0007669"/>
    <property type="project" value="TreeGrafter"/>
</dbReference>
<dbReference type="InterPro" id="IPR017703">
    <property type="entry name" value="YgfZ/GCV_T_CS"/>
</dbReference>
<dbReference type="Gene3D" id="3.30.70.1630">
    <property type="match status" value="1"/>
</dbReference>
<dbReference type="SUPFAM" id="SSF103025">
    <property type="entry name" value="Folate-binding domain"/>
    <property type="match status" value="1"/>
</dbReference>
<evidence type="ECO:0000313" key="2">
    <source>
        <dbReference type="Proteomes" id="UP000622890"/>
    </source>
</evidence>
<dbReference type="PANTHER" id="PTHR22602">
    <property type="entry name" value="TRANSFERASE CAF17, MITOCHONDRIAL-RELATED"/>
    <property type="match status" value="1"/>
</dbReference>
<dbReference type="Gene3D" id="3.30.70.1400">
    <property type="entry name" value="Aminomethyltransferase beta-barrel domains"/>
    <property type="match status" value="1"/>
</dbReference>
<gene>
    <name evidence="1" type="ORF">JJB74_13915</name>
</gene>